<dbReference type="EMBL" id="HBED01021447">
    <property type="protein sequence ID" value="CAD8311914.1"/>
    <property type="molecule type" value="Transcribed_RNA"/>
</dbReference>
<organism evidence="2">
    <name type="scientific">Pseudictyota dubia</name>
    <dbReference type="NCBI Taxonomy" id="2749911"/>
    <lineage>
        <taxon>Eukaryota</taxon>
        <taxon>Sar</taxon>
        <taxon>Stramenopiles</taxon>
        <taxon>Ochrophyta</taxon>
        <taxon>Bacillariophyta</taxon>
        <taxon>Mediophyceae</taxon>
        <taxon>Biddulphiophycidae</taxon>
        <taxon>Eupodiscales</taxon>
        <taxon>Odontellaceae</taxon>
        <taxon>Pseudictyota</taxon>
    </lineage>
</organism>
<protein>
    <submittedName>
        <fullName evidence="2">Uncharacterized protein</fullName>
    </submittedName>
</protein>
<sequence length="109" mass="11997">MTLVPQHRPHRVSLPPSPQVVPRLPQGVLDAAEVGFRIEEREQLPPAVVVARGPEGRVRIQGGGAISERGGLPTRRRLGENPPGRSSSRDCPVRTTPRKIQSPPHRWES</sequence>
<evidence type="ECO:0000256" key="1">
    <source>
        <dbReference type="SAM" id="MobiDB-lite"/>
    </source>
</evidence>
<name>A0A7R9W2C7_9STRA</name>
<proteinExistence type="predicted"/>
<dbReference type="AlphaFoldDB" id="A0A7R9W2C7"/>
<feature type="region of interest" description="Disordered" evidence="1">
    <location>
        <begin position="1"/>
        <end position="22"/>
    </location>
</feature>
<evidence type="ECO:0000313" key="2">
    <source>
        <dbReference type="EMBL" id="CAD8311914.1"/>
    </source>
</evidence>
<feature type="region of interest" description="Disordered" evidence="1">
    <location>
        <begin position="60"/>
        <end position="109"/>
    </location>
</feature>
<gene>
    <name evidence="2" type="ORF">TDUB1175_LOCUS10703</name>
</gene>
<reference evidence="2" key="1">
    <citation type="submission" date="2021-01" db="EMBL/GenBank/DDBJ databases">
        <authorList>
            <person name="Corre E."/>
            <person name="Pelletier E."/>
            <person name="Niang G."/>
            <person name="Scheremetjew M."/>
            <person name="Finn R."/>
            <person name="Kale V."/>
            <person name="Holt S."/>
            <person name="Cochrane G."/>
            <person name="Meng A."/>
            <person name="Brown T."/>
            <person name="Cohen L."/>
        </authorList>
    </citation>
    <scope>NUCLEOTIDE SEQUENCE</scope>
    <source>
        <strain evidence="2">CCMP147</strain>
    </source>
</reference>
<accession>A0A7R9W2C7</accession>